<dbReference type="SMART" id="SM00448">
    <property type="entry name" value="REC"/>
    <property type="match status" value="1"/>
</dbReference>
<dbReference type="PROSITE" id="PS50109">
    <property type="entry name" value="HIS_KIN"/>
    <property type="match status" value="1"/>
</dbReference>
<dbReference type="InterPro" id="IPR008207">
    <property type="entry name" value="Sig_transdc_His_kin_Hpt_dom"/>
</dbReference>
<dbReference type="InterPro" id="IPR005467">
    <property type="entry name" value="His_kinase_dom"/>
</dbReference>
<evidence type="ECO:0000256" key="3">
    <source>
        <dbReference type="ARBA" id="ARBA00012438"/>
    </source>
</evidence>
<dbReference type="SMART" id="SM00073">
    <property type="entry name" value="HPT"/>
    <property type="match status" value="1"/>
</dbReference>
<evidence type="ECO:0000313" key="24">
    <source>
        <dbReference type="Proteomes" id="UP000028653"/>
    </source>
</evidence>
<evidence type="ECO:0000256" key="5">
    <source>
        <dbReference type="ARBA" id="ARBA00022519"/>
    </source>
</evidence>
<dbReference type="InterPro" id="IPR019247">
    <property type="entry name" value="Histidine_kinase_BarA_N"/>
</dbReference>
<feature type="domain" description="HAMP" evidence="21">
    <location>
        <begin position="200"/>
        <end position="252"/>
    </location>
</feature>
<feature type="domain" description="HPt" evidence="22">
    <location>
        <begin position="823"/>
        <end position="919"/>
    </location>
</feature>
<dbReference type="eggNOG" id="COG3437">
    <property type="taxonomic scope" value="Bacteria"/>
</dbReference>
<feature type="transmembrane region" description="Helical" evidence="18">
    <location>
        <begin position="12"/>
        <end position="31"/>
    </location>
</feature>
<keyword evidence="5" id="KW-0997">Cell inner membrane</keyword>
<dbReference type="PROSITE" id="PS50110">
    <property type="entry name" value="RESPONSE_REGULATORY"/>
    <property type="match status" value="1"/>
</dbReference>
<reference evidence="23 24" key="1">
    <citation type="submission" date="2014-05" db="EMBL/GenBank/DDBJ databases">
        <title>ATOL: Assembling a taxonomically balanced genome-scale reconstruction of the evolutionary history of the Enterobacteriaceae.</title>
        <authorList>
            <person name="Plunkett G.III."/>
            <person name="Neeno-Eckwall E.C."/>
            <person name="Glasner J.D."/>
            <person name="Perna N.T."/>
        </authorList>
    </citation>
    <scope>NUCLEOTIDE SEQUENCE [LARGE SCALE GENOMIC DNA]</scope>
    <source>
        <strain evidence="23 24">ATCC 33320</strain>
    </source>
</reference>
<keyword evidence="12 18" id="KW-1133">Transmembrane helix</keyword>
<dbReference type="CDD" id="cd06225">
    <property type="entry name" value="HAMP"/>
    <property type="match status" value="1"/>
</dbReference>
<evidence type="ECO:0000256" key="6">
    <source>
        <dbReference type="ARBA" id="ARBA00022553"/>
    </source>
</evidence>
<evidence type="ECO:0000256" key="16">
    <source>
        <dbReference type="PROSITE-ProRule" id="PRU00169"/>
    </source>
</evidence>
<dbReference type="STRING" id="1006004.GBAG_3262"/>
<dbReference type="SUPFAM" id="SSF47226">
    <property type="entry name" value="Histidine-containing phosphotransfer domain, HPT domain"/>
    <property type="match status" value="1"/>
</dbReference>
<feature type="domain" description="Response regulatory" evidence="20">
    <location>
        <begin position="669"/>
        <end position="785"/>
    </location>
</feature>
<sequence length="919" mass="102257">MTNYSLRARMMILILAPTLMIGLLLSIFFVVHRYNDLQRQLEDSGANIIEPLAVASEYGMSFHSRESIRQLVSVLHRRHSDIVRAISVFDENNKLFVTSNYQLNASALKLPNNEKPPHSLSITRYGDSIILRTPIISESYSPDESEVTDAKPAGNTLGYVAIELDLKSVRLQQYREIFISTLMMLFCVGIAMLFAYRLMRDVTGPIRNMVNTVDRIRRGQLDSRVEGFMLGELDMLKNGINSMAMSLTAYHEEMQHNIDQATSDLRETLEQMEIQNVELDLAKKRAQEAARIKSEFLANMSHELRTPLNGVIGFTRLTLKTDLNATQRDHLHTIERSANNLLTIINDVLDFSKLEAGKLILESIPFPLRNTLDEVVTLLAHSAHDKGLELTLHIKNDVPDNVIGDPLRLQQVVTNLVGNAIKFTESGNIDLVVEKRSQGNNKVQVEMRIHDTGIGIPEQEQSRLFQAFRQADASISRRHGGTGLGLVITQKLVSEMGGDISFHSQPNQGSTFWFYINLDLNSNAVLDGYSTENLAGKRIAYIEQNATAAQSTLNILANTPLEVIYSPTFMTLAEAHYDIMLFGLPVAFRDSLSIANPKLAKAVTMTDCLILALPSHCQVDAESLKKEGVAGCLLKPVTSTRLLPLLAEHTFNANPALVDSLENKKLPLTVMAVDDNPANLKLIGALLEDHVQSVELCGSGAQAIERAKQMQIDIILMDIQMPEMDGIRACELIRQMPHHQQTPVIAVTAHAMAGQKEKLLSAGMNDYLAKPIEEKKLYSLLMRYQPGAITAPASVANVETTVPTSPQNQTLDWALALQQAANKPDLARDMLQMLLAFLPEVRNKVEEQLVGENPEGLVDIIHKLHGSCSYSGVPKLKSLCRQLEHELRCGVKPEDLEPELLELLDEMNNVSKEAQRMLS</sequence>
<evidence type="ECO:0000256" key="12">
    <source>
        <dbReference type="ARBA" id="ARBA00022989"/>
    </source>
</evidence>
<gene>
    <name evidence="23" type="primary">barA</name>
    <name evidence="23" type="ORF">GBAG_3262</name>
</gene>
<dbReference type="Gene3D" id="3.30.565.10">
    <property type="entry name" value="Histidine kinase-like ATPase, C-terminal domain"/>
    <property type="match status" value="1"/>
</dbReference>
<dbReference type="Pfam" id="PF00672">
    <property type="entry name" value="HAMP"/>
    <property type="match status" value="1"/>
</dbReference>
<dbReference type="CDD" id="cd16922">
    <property type="entry name" value="HATPase_EvgS-ArcB-TorS-like"/>
    <property type="match status" value="1"/>
</dbReference>
<comment type="caution">
    <text evidence="23">The sequence shown here is derived from an EMBL/GenBank/DDBJ whole genome shotgun (WGS) entry which is preliminary data.</text>
</comment>
<dbReference type="Pfam" id="PF02518">
    <property type="entry name" value="HATPase_c"/>
    <property type="match status" value="1"/>
</dbReference>
<evidence type="ECO:0000256" key="9">
    <source>
        <dbReference type="ARBA" id="ARBA00022741"/>
    </source>
</evidence>
<dbReference type="PANTHER" id="PTHR45339">
    <property type="entry name" value="HYBRID SIGNAL TRANSDUCTION HISTIDINE KINASE J"/>
    <property type="match status" value="1"/>
</dbReference>
<evidence type="ECO:0000259" key="21">
    <source>
        <dbReference type="PROSITE" id="PS50885"/>
    </source>
</evidence>
<dbReference type="InterPro" id="IPR011006">
    <property type="entry name" value="CheY-like_superfamily"/>
</dbReference>
<proteinExistence type="predicted"/>
<evidence type="ECO:0000256" key="13">
    <source>
        <dbReference type="ARBA" id="ARBA00023012"/>
    </source>
</evidence>
<dbReference type="NCBIfam" id="NF008318">
    <property type="entry name" value="PRK11107.1"/>
    <property type="match status" value="1"/>
</dbReference>
<dbReference type="Gene3D" id="6.10.340.10">
    <property type="match status" value="1"/>
</dbReference>
<evidence type="ECO:0000256" key="1">
    <source>
        <dbReference type="ARBA" id="ARBA00000085"/>
    </source>
</evidence>
<dbReference type="InterPro" id="IPR001789">
    <property type="entry name" value="Sig_transdc_resp-reg_receiver"/>
</dbReference>
<dbReference type="Gene3D" id="1.20.120.160">
    <property type="entry name" value="HPT domain"/>
    <property type="match status" value="1"/>
</dbReference>
<dbReference type="eggNOG" id="COG2205">
    <property type="taxonomic scope" value="Bacteria"/>
</dbReference>
<dbReference type="Gene3D" id="1.10.287.130">
    <property type="match status" value="1"/>
</dbReference>
<keyword evidence="11" id="KW-0067">ATP-binding</keyword>
<keyword evidence="24" id="KW-1185">Reference proteome</keyword>
<evidence type="ECO:0000256" key="14">
    <source>
        <dbReference type="ARBA" id="ARBA00023136"/>
    </source>
</evidence>
<evidence type="ECO:0000256" key="11">
    <source>
        <dbReference type="ARBA" id="ARBA00022840"/>
    </source>
</evidence>
<dbReference type="InterPro" id="IPR004358">
    <property type="entry name" value="Sig_transdc_His_kin-like_C"/>
</dbReference>
<keyword evidence="8 18" id="KW-0812">Transmembrane</keyword>
<dbReference type="EC" id="2.7.13.3" evidence="3"/>
<dbReference type="RefSeq" id="WP_034498001.1">
    <property type="nucleotide sequence ID" value="NZ_JMPI01000057.1"/>
</dbReference>
<dbReference type="AlphaFoldDB" id="A0A085G444"/>
<dbReference type="GO" id="GO:0005886">
    <property type="term" value="C:plasma membrane"/>
    <property type="evidence" value="ECO:0007669"/>
    <property type="project" value="UniProtKB-SubCell"/>
</dbReference>
<keyword evidence="9" id="KW-0547">Nucleotide-binding</keyword>
<accession>A0A085G444</accession>
<dbReference type="EMBL" id="JMPI01000057">
    <property type="protein sequence ID" value="KFC78489.1"/>
    <property type="molecule type" value="Genomic_DNA"/>
</dbReference>
<feature type="coiled-coil region" evidence="17">
    <location>
        <begin position="251"/>
        <end position="289"/>
    </location>
</feature>
<organism evidence="23 24">
    <name type="scientific">Buttiauxella agrestis ATCC 33320</name>
    <dbReference type="NCBI Taxonomy" id="1006004"/>
    <lineage>
        <taxon>Bacteria</taxon>
        <taxon>Pseudomonadati</taxon>
        <taxon>Pseudomonadota</taxon>
        <taxon>Gammaproteobacteria</taxon>
        <taxon>Enterobacterales</taxon>
        <taxon>Enterobacteriaceae</taxon>
        <taxon>Buttiauxella</taxon>
    </lineage>
</organism>
<dbReference type="FunFam" id="3.30.565.10:FF:000020">
    <property type="entry name" value="Histidine kinase"/>
    <property type="match status" value="1"/>
</dbReference>
<dbReference type="CDD" id="cd00088">
    <property type="entry name" value="HPT"/>
    <property type="match status" value="1"/>
</dbReference>
<keyword evidence="6 16" id="KW-0597">Phosphoprotein</keyword>
<dbReference type="Pfam" id="PF01627">
    <property type="entry name" value="Hpt"/>
    <property type="match status" value="1"/>
</dbReference>
<evidence type="ECO:0000256" key="7">
    <source>
        <dbReference type="ARBA" id="ARBA00022679"/>
    </source>
</evidence>
<evidence type="ECO:0000259" key="20">
    <source>
        <dbReference type="PROSITE" id="PS50110"/>
    </source>
</evidence>
<dbReference type="CDD" id="cd17546">
    <property type="entry name" value="REC_hyHK_CKI1_RcsC-like"/>
    <property type="match status" value="1"/>
</dbReference>
<dbReference type="Pfam" id="PF09984">
    <property type="entry name" value="sCache_4"/>
    <property type="match status" value="1"/>
</dbReference>
<dbReference type="SMART" id="SM00304">
    <property type="entry name" value="HAMP"/>
    <property type="match status" value="1"/>
</dbReference>
<evidence type="ECO:0000259" key="19">
    <source>
        <dbReference type="PROSITE" id="PS50109"/>
    </source>
</evidence>
<dbReference type="InterPro" id="IPR003594">
    <property type="entry name" value="HATPase_dom"/>
</dbReference>
<dbReference type="OrthoDB" id="9770795at2"/>
<dbReference type="SUPFAM" id="SSF47384">
    <property type="entry name" value="Homodimeric domain of signal transducing histidine kinase"/>
    <property type="match status" value="1"/>
</dbReference>
<comment type="subcellular location">
    <subcellularLocation>
        <location evidence="2">Cell inner membrane</location>
        <topology evidence="2">Multi-pass membrane protein</topology>
    </subcellularLocation>
</comment>
<keyword evidence="14 18" id="KW-0472">Membrane</keyword>
<dbReference type="SUPFAM" id="SSF158472">
    <property type="entry name" value="HAMP domain-like"/>
    <property type="match status" value="1"/>
</dbReference>
<dbReference type="InterPro" id="IPR036641">
    <property type="entry name" value="HPT_dom_sf"/>
</dbReference>
<dbReference type="GO" id="GO:0005524">
    <property type="term" value="F:ATP binding"/>
    <property type="evidence" value="ECO:0007669"/>
    <property type="project" value="UniProtKB-KW"/>
</dbReference>
<evidence type="ECO:0000256" key="15">
    <source>
        <dbReference type="PROSITE-ProRule" id="PRU00110"/>
    </source>
</evidence>
<name>A0A085G444_9ENTR</name>
<keyword evidence="13" id="KW-0902">Two-component regulatory system</keyword>
<dbReference type="CDD" id="cd00082">
    <property type="entry name" value="HisKA"/>
    <property type="match status" value="1"/>
</dbReference>
<dbReference type="SMART" id="SM00387">
    <property type="entry name" value="HATPase_c"/>
    <property type="match status" value="1"/>
</dbReference>
<dbReference type="Pfam" id="PF00072">
    <property type="entry name" value="Response_reg"/>
    <property type="match status" value="1"/>
</dbReference>
<evidence type="ECO:0000256" key="18">
    <source>
        <dbReference type="SAM" id="Phobius"/>
    </source>
</evidence>
<dbReference type="FunFam" id="1.10.287.130:FF:000003">
    <property type="entry name" value="Histidine kinase"/>
    <property type="match status" value="1"/>
</dbReference>
<dbReference type="PROSITE" id="PS50894">
    <property type="entry name" value="HPT"/>
    <property type="match status" value="1"/>
</dbReference>
<keyword evidence="17" id="KW-0175">Coiled coil</keyword>
<feature type="transmembrane region" description="Helical" evidence="18">
    <location>
        <begin position="177"/>
        <end position="199"/>
    </location>
</feature>
<evidence type="ECO:0000256" key="2">
    <source>
        <dbReference type="ARBA" id="ARBA00004429"/>
    </source>
</evidence>
<evidence type="ECO:0000256" key="10">
    <source>
        <dbReference type="ARBA" id="ARBA00022777"/>
    </source>
</evidence>
<dbReference type="Proteomes" id="UP000028653">
    <property type="component" value="Unassembled WGS sequence"/>
</dbReference>
<evidence type="ECO:0000256" key="8">
    <source>
        <dbReference type="ARBA" id="ARBA00022692"/>
    </source>
</evidence>
<dbReference type="Pfam" id="PF00512">
    <property type="entry name" value="HisKA"/>
    <property type="match status" value="1"/>
</dbReference>
<evidence type="ECO:0000313" key="23">
    <source>
        <dbReference type="EMBL" id="KFC78489.1"/>
    </source>
</evidence>
<keyword evidence="4" id="KW-1003">Cell membrane</keyword>
<dbReference type="PRINTS" id="PR00344">
    <property type="entry name" value="BCTRLSENSOR"/>
</dbReference>
<dbReference type="InterPro" id="IPR036890">
    <property type="entry name" value="HATPase_C_sf"/>
</dbReference>
<dbReference type="SUPFAM" id="SSF52172">
    <property type="entry name" value="CheY-like"/>
    <property type="match status" value="2"/>
</dbReference>
<feature type="modified residue" description="4-aspartylphosphate" evidence="16">
    <location>
        <position position="718"/>
    </location>
</feature>
<dbReference type="InterPro" id="IPR003661">
    <property type="entry name" value="HisK_dim/P_dom"/>
</dbReference>
<dbReference type="InterPro" id="IPR003660">
    <property type="entry name" value="HAMP_dom"/>
</dbReference>
<feature type="domain" description="Histidine kinase" evidence="19">
    <location>
        <begin position="299"/>
        <end position="520"/>
    </location>
</feature>
<keyword evidence="7 23" id="KW-0808">Transferase</keyword>
<feature type="modified residue" description="Phosphohistidine" evidence="15">
    <location>
        <position position="862"/>
    </location>
</feature>
<evidence type="ECO:0000259" key="22">
    <source>
        <dbReference type="PROSITE" id="PS50894"/>
    </source>
</evidence>
<dbReference type="PROSITE" id="PS50885">
    <property type="entry name" value="HAMP"/>
    <property type="match status" value="1"/>
</dbReference>
<dbReference type="Gene3D" id="3.40.50.2300">
    <property type="match status" value="1"/>
</dbReference>
<comment type="catalytic activity">
    <reaction evidence="1">
        <text>ATP + protein L-histidine = ADP + protein N-phospho-L-histidine.</text>
        <dbReference type="EC" id="2.7.13.3"/>
    </reaction>
</comment>
<dbReference type="InterPro" id="IPR036097">
    <property type="entry name" value="HisK_dim/P_sf"/>
</dbReference>
<dbReference type="SMART" id="SM00388">
    <property type="entry name" value="HisKA"/>
    <property type="match status" value="1"/>
</dbReference>
<evidence type="ECO:0000256" key="4">
    <source>
        <dbReference type="ARBA" id="ARBA00022475"/>
    </source>
</evidence>
<dbReference type="SUPFAM" id="SSF55874">
    <property type="entry name" value="ATPase domain of HSP90 chaperone/DNA topoisomerase II/histidine kinase"/>
    <property type="match status" value="1"/>
</dbReference>
<dbReference type="GO" id="GO:0000155">
    <property type="term" value="F:phosphorelay sensor kinase activity"/>
    <property type="evidence" value="ECO:0007669"/>
    <property type="project" value="InterPro"/>
</dbReference>
<dbReference type="PANTHER" id="PTHR45339:SF1">
    <property type="entry name" value="HYBRID SIGNAL TRANSDUCTION HISTIDINE KINASE J"/>
    <property type="match status" value="1"/>
</dbReference>
<protein>
    <recommendedName>
        <fullName evidence="3">histidine kinase</fullName>
        <ecNumber evidence="3">2.7.13.3</ecNumber>
    </recommendedName>
</protein>
<evidence type="ECO:0000256" key="17">
    <source>
        <dbReference type="SAM" id="Coils"/>
    </source>
</evidence>
<keyword evidence="10 23" id="KW-0418">Kinase</keyword>